<proteinExistence type="predicted"/>
<dbReference type="RefSeq" id="WP_271715203.1">
    <property type="nucleotide sequence ID" value="NZ_AP024169.1"/>
</dbReference>
<gene>
    <name evidence="2" type="ORF">bsdtb5_12440</name>
</gene>
<evidence type="ECO:0000313" key="2">
    <source>
        <dbReference type="EMBL" id="BCN29949.1"/>
    </source>
</evidence>
<evidence type="ECO:0000313" key="3">
    <source>
        <dbReference type="Proteomes" id="UP000595897"/>
    </source>
</evidence>
<keyword evidence="3" id="KW-1185">Reference proteome</keyword>
<name>A0A7R7EJL2_9FIRM</name>
<dbReference type="AlphaFoldDB" id="A0A7R7EJL2"/>
<dbReference type="EMBL" id="AP024169">
    <property type="protein sequence ID" value="BCN29949.1"/>
    <property type="molecule type" value="Genomic_DNA"/>
</dbReference>
<keyword evidence="1" id="KW-1133">Transmembrane helix</keyword>
<sequence>MELIANNIIISVICITTFAIIYATIIFMTILKHDHFICSNCHYEFKPKYVTLVLSQNARYGKVLKCPKCNTLCFMEELKDK</sequence>
<accession>A0A7R7EJL2</accession>
<organism evidence="2 3">
    <name type="scientific">Anaeromicropila herbilytica</name>
    <dbReference type="NCBI Taxonomy" id="2785025"/>
    <lineage>
        <taxon>Bacteria</taxon>
        <taxon>Bacillati</taxon>
        <taxon>Bacillota</taxon>
        <taxon>Clostridia</taxon>
        <taxon>Lachnospirales</taxon>
        <taxon>Lachnospiraceae</taxon>
        <taxon>Anaeromicropila</taxon>
    </lineage>
</organism>
<dbReference type="KEGG" id="ahb:bsdtb5_12440"/>
<evidence type="ECO:0000256" key="1">
    <source>
        <dbReference type="SAM" id="Phobius"/>
    </source>
</evidence>
<keyword evidence="1" id="KW-0472">Membrane</keyword>
<protein>
    <submittedName>
        <fullName evidence="2">Uncharacterized protein</fullName>
    </submittedName>
</protein>
<feature type="transmembrane region" description="Helical" evidence="1">
    <location>
        <begin position="7"/>
        <end position="31"/>
    </location>
</feature>
<keyword evidence="1" id="KW-0812">Transmembrane</keyword>
<dbReference type="Proteomes" id="UP000595897">
    <property type="component" value="Chromosome"/>
</dbReference>
<reference evidence="2 3" key="1">
    <citation type="submission" date="2020-11" db="EMBL/GenBank/DDBJ databases">
        <title>Draft genome sequencing of a Lachnospiraceae strain isolated from anoxic soil subjected to BSD treatment.</title>
        <authorList>
            <person name="Uek A."/>
            <person name="Tonouchi A."/>
        </authorList>
    </citation>
    <scope>NUCLEOTIDE SEQUENCE [LARGE SCALE GENOMIC DNA]</scope>
    <source>
        <strain evidence="2 3">TB5</strain>
    </source>
</reference>